<reference evidence="3 4" key="1">
    <citation type="submission" date="2024-04" db="EMBL/GenBank/DDBJ databases">
        <title>Symmetric and asymmetric DNA N6-adenine methylation regulates different biological responses in Mucorales.</title>
        <authorList>
            <consortium name="Lawrence Berkeley National Laboratory"/>
            <person name="Lax C."/>
            <person name="Mondo S.J."/>
            <person name="Osorio-Concepcion M."/>
            <person name="Muszewska A."/>
            <person name="Corrochano-Luque M."/>
            <person name="Gutierrez G."/>
            <person name="Riley R."/>
            <person name="Lipzen A."/>
            <person name="Guo J."/>
            <person name="Hundley H."/>
            <person name="Amirebrahimi M."/>
            <person name="Ng V."/>
            <person name="Lorenzo-Gutierrez D."/>
            <person name="Binder U."/>
            <person name="Yang J."/>
            <person name="Song Y."/>
            <person name="Canovas D."/>
            <person name="Navarro E."/>
            <person name="Freitag M."/>
            <person name="Gabaldon T."/>
            <person name="Grigoriev I.V."/>
            <person name="Corrochano L.M."/>
            <person name="Nicolas F.E."/>
            <person name="Garre V."/>
        </authorList>
    </citation>
    <scope>NUCLEOTIDE SEQUENCE [LARGE SCALE GENOMIC DNA]</scope>
    <source>
        <strain evidence="3 4">L51</strain>
    </source>
</reference>
<dbReference type="InterPro" id="IPR036236">
    <property type="entry name" value="Znf_C2H2_sf"/>
</dbReference>
<feature type="domain" description="C2H2-type" evidence="2">
    <location>
        <begin position="226"/>
        <end position="253"/>
    </location>
</feature>
<dbReference type="EMBL" id="JBCLYO010000001">
    <property type="protein sequence ID" value="KAL0097353.1"/>
    <property type="molecule type" value="Genomic_DNA"/>
</dbReference>
<dbReference type="Proteomes" id="UP001448207">
    <property type="component" value="Unassembled WGS sequence"/>
</dbReference>
<keyword evidence="1" id="KW-0863">Zinc-finger</keyword>
<keyword evidence="4" id="KW-1185">Reference proteome</keyword>
<keyword evidence="1" id="KW-0862">Zinc</keyword>
<dbReference type="InterPro" id="IPR013087">
    <property type="entry name" value="Znf_C2H2_type"/>
</dbReference>
<sequence length="279" mass="31449">MYISQAVNSLFDTVLSASLLESQYESIPHTRSQSDASHTLFAFDTIDAQMTHLSLDYSSSHINISALNNEEFSVQNPEPNASDFISIGWSCTNEVAELPSSYTGYNANYILSPPSEPNQDTFDQISTQACAHMFSQQTSFNKFSAEPSMYATCFDSPQSLMLDPDYIVDDSQLELLIPESIDAVCDSLKNALQINSDHWETQVPGIINPVGSPKRLTPSKNTTKRYKCKLCCYRTNRSNNLLRHSQSHNRQAKYWKCNQCTKSYSSRSNLVRHTNNVHK</sequence>
<feature type="domain" description="C2H2-type" evidence="2">
    <location>
        <begin position="255"/>
        <end position="279"/>
    </location>
</feature>
<name>A0ABR3BEY9_PHYBL</name>
<accession>A0ABR3BEY9</accession>
<protein>
    <submittedName>
        <fullName evidence="3">C2H2-type zinc finger transcription factor</fullName>
    </submittedName>
</protein>
<keyword evidence="1" id="KW-0479">Metal-binding</keyword>
<evidence type="ECO:0000259" key="2">
    <source>
        <dbReference type="PROSITE" id="PS50157"/>
    </source>
</evidence>
<dbReference type="SUPFAM" id="SSF57667">
    <property type="entry name" value="beta-beta-alpha zinc fingers"/>
    <property type="match status" value="1"/>
</dbReference>
<dbReference type="PROSITE" id="PS00028">
    <property type="entry name" value="ZINC_FINGER_C2H2_1"/>
    <property type="match status" value="1"/>
</dbReference>
<evidence type="ECO:0000313" key="4">
    <source>
        <dbReference type="Proteomes" id="UP001448207"/>
    </source>
</evidence>
<gene>
    <name evidence="3" type="ORF">J3Q64DRAFT_1712986</name>
</gene>
<evidence type="ECO:0000313" key="3">
    <source>
        <dbReference type="EMBL" id="KAL0097353.1"/>
    </source>
</evidence>
<organism evidence="3 4">
    <name type="scientific">Phycomyces blakesleeanus</name>
    <dbReference type="NCBI Taxonomy" id="4837"/>
    <lineage>
        <taxon>Eukaryota</taxon>
        <taxon>Fungi</taxon>
        <taxon>Fungi incertae sedis</taxon>
        <taxon>Mucoromycota</taxon>
        <taxon>Mucoromycotina</taxon>
        <taxon>Mucoromycetes</taxon>
        <taxon>Mucorales</taxon>
        <taxon>Phycomycetaceae</taxon>
        <taxon>Phycomyces</taxon>
    </lineage>
</organism>
<dbReference type="PROSITE" id="PS50157">
    <property type="entry name" value="ZINC_FINGER_C2H2_2"/>
    <property type="match status" value="2"/>
</dbReference>
<dbReference type="Gene3D" id="3.30.160.60">
    <property type="entry name" value="Classic Zinc Finger"/>
    <property type="match status" value="1"/>
</dbReference>
<evidence type="ECO:0000256" key="1">
    <source>
        <dbReference type="PROSITE-ProRule" id="PRU00042"/>
    </source>
</evidence>
<dbReference type="SMART" id="SM00355">
    <property type="entry name" value="ZnF_C2H2"/>
    <property type="match status" value="2"/>
</dbReference>
<proteinExistence type="predicted"/>
<comment type="caution">
    <text evidence="3">The sequence shown here is derived from an EMBL/GenBank/DDBJ whole genome shotgun (WGS) entry which is preliminary data.</text>
</comment>